<dbReference type="EMBL" id="FMZB01000002">
    <property type="protein sequence ID" value="SDC42750.1"/>
    <property type="molecule type" value="Genomic_DNA"/>
</dbReference>
<proteinExistence type="predicted"/>
<organism evidence="1 2">
    <name type="scientific">Terribacillus halophilus</name>
    <dbReference type="NCBI Taxonomy" id="361279"/>
    <lineage>
        <taxon>Bacteria</taxon>
        <taxon>Bacillati</taxon>
        <taxon>Bacillota</taxon>
        <taxon>Bacilli</taxon>
        <taxon>Bacillales</taxon>
        <taxon>Bacillaceae</taxon>
        <taxon>Terribacillus</taxon>
    </lineage>
</organism>
<keyword evidence="2" id="KW-1185">Reference proteome</keyword>
<dbReference type="AlphaFoldDB" id="A0A1G6LHK5"/>
<dbReference type="Proteomes" id="UP000198666">
    <property type="component" value="Unassembled WGS sequence"/>
</dbReference>
<evidence type="ECO:0000313" key="1">
    <source>
        <dbReference type="EMBL" id="SDC42750.1"/>
    </source>
</evidence>
<evidence type="ECO:0008006" key="3">
    <source>
        <dbReference type="Google" id="ProtNLM"/>
    </source>
</evidence>
<sequence>MNVILLFGPQDVGKMTVGQELEKQSGYRLLYMTMDLLVPFLSKCGVYPHA</sequence>
<protein>
    <recommendedName>
        <fullName evidence="3">AAA domain-containing protein</fullName>
    </recommendedName>
</protein>
<name>A0A1G6LHK5_9BACI</name>
<evidence type="ECO:0000313" key="2">
    <source>
        <dbReference type="Proteomes" id="UP000198666"/>
    </source>
</evidence>
<reference evidence="2" key="1">
    <citation type="submission" date="2016-10" db="EMBL/GenBank/DDBJ databases">
        <authorList>
            <person name="Varghese N."/>
            <person name="Submissions S."/>
        </authorList>
    </citation>
    <scope>NUCLEOTIDE SEQUENCE [LARGE SCALE GENOMIC DNA]</scope>
    <source>
        <strain evidence="2">DSM 21620</strain>
    </source>
</reference>
<dbReference type="STRING" id="361279.SAMN05421663_102390"/>
<gene>
    <name evidence="1" type="ORF">SAMN05421663_102390</name>
</gene>
<accession>A0A1G6LHK5</accession>